<sequence>MRANDQLSDFVRDGLAAGADRPALRAALAAAGWTAPEIDEALAGWADTPGLPPVPRPSAYVSAREALLYGLLFISLGMVSWHVVVLGFGIIDSLIPDPYDPGYGGFGMRWSTSALIAFLPLFLFLNRRLNREGDESARQRSLARRWVASVTMLVAILVLLGDLVAVVYAFLSGDLTLRFAAKALLVALMGGLVFAYYRDEMDG</sequence>
<dbReference type="EMBL" id="JAHKNG010000012">
    <property type="protein sequence ID" value="MBU3030276.1"/>
    <property type="molecule type" value="Genomic_DNA"/>
</dbReference>
<keyword evidence="4" id="KW-1185">Reference proteome</keyword>
<name>A0ABS6ALH4_9RHOB</name>
<feature type="transmembrane region" description="Helical" evidence="1">
    <location>
        <begin position="66"/>
        <end position="91"/>
    </location>
</feature>
<evidence type="ECO:0000313" key="3">
    <source>
        <dbReference type="EMBL" id="MBU3030276.1"/>
    </source>
</evidence>
<evidence type="ECO:0000259" key="2">
    <source>
        <dbReference type="Pfam" id="PF18920"/>
    </source>
</evidence>
<gene>
    <name evidence="3" type="ORF">KNW02_09100</name>
</gene>
<evidence type="ECO:0000256" key="1">
    <source>
        <dbReference type="SAM" id="Phobius"/>
    </source>
</evidence>
<dbReference type="Pfam" id="PF18920">
    <property type="entry name" value="DUF5671"/>
    <property type="match status" value="1"/>
</dbReference>
<dbReference type="InterPro" id="IPR043728">
    <property type="entry name" value="DUF5671"/>
</dbReference>
<keyword evidence="1" id="KW-0812">Transmembrane</keyword>
<accession>A0ABS6ALH4</accession>
<comment type="caution">
    <text evidence="3">The sequence shown here is derived from an EMBL/GenBank/DDBJ whole genome shotgun (WGS) entry which is preliminary data.</text>
</comment>
<dbReference type="Proteomes" id="UP001166191">
    <property type="component" value="Unassembled WGS sequence"/>
</dbReference>
<feature type="transmembrane region" description="Helical" evidence="1">
    <location>
        <begin position="103"/>
        <end position="125"/>
    </location>
</feature>
<proteinExistence type="predicted"/>
<evidence type="ECO:0000313" key="4">
    <source>
        <dbReference type="Proteomes" id="UP001166191"/>
    </source>
</evidence>
<reference evidence="3" key="1">
    <citation type="submission" date="2021-06" db="EMBL/GenBank/DDBJ databases">
        <title>Paracoccus bacterium XHP0099 sp. nov., isolated from the surface waters of the Yellow Sea.</title>
        <authorList>
            <person name="Xue H."/>
            <person name="Zhang D."/>
        </authorList>
    </citation>
    <scope>NUCLEOTIDE SEQUENCE</scope>
    <source>
        <strain evidence="3">XHP0099</strain>
    </source>
</reference>
<protein>
    <recommendedName>
        <fullName evidence="2">DUF5671 domain-containing protein</fullName>
    </recommendedName>
</protein>
<feature type="transmembrane region" description="Helical" evidence="1">
    <location>
        <begin position="177"/>
        <end position="197"/>
    </location>
</feature>
<feature type="transmembrane region" description="Helical" evidence="1">
    <location>
        <begin position="146"/>
        <end position="171"/>
    </location>
</feature>
<keyword evidence="1" id="KW-0472">Membrane</keyword>
<keyword evidence="1" id="KW-1133">Transmembrane helix</keyword>
<feature type="domain" description="DUF5671" evidence="2">
    <location>
        <begin position="66"/>
        <end position="196"/>
    </location>
</feature>
<organism evidence="3 4">
    <name type="scientific">Paracoccus marinaquae</name>
    <dbReference type="NCBI Taxonomy" id="2841926"/>
    <lineage>
        <taxon>Bacteria</taxon>
        <taxon>Pseudomonadati</taxon>
        <taxon>Pseudomonadota</taxon>
        <taxon>Alphaproteobacteria</taxon>
        <taxon>Rhodobacterales</taxon>
        <taxon>Paracoccaceae</taxon>
        <taxon>Paracoccus</taxon>
    </lineage>
</organism>
<dbReference type="RefSeq" id="WP_216032952.1">
    <property type="nucleotide sequence ID" value="NZ_JAHKNG010000012.1"/>
</dbReference>